<sequence length="391" mass="45410">MIMSKKKAQKRLDMEGDTSINLAFEIIFFIFTRLPVKSLLRFQSVSKSWNVILVEQKFKKAHRDQSKALGREKLMIQRNNGNFELRDLEIGHSQLCLIEEQLFPLKRFQCGEILCSCDGLVLLKANNSDKEYVLWNPSTREYRILDSGPYLNNHEDGCPKACGLCYDSNLDDYKVILIYNSFYVVYSSNKSCWTKKTSFPCPIRLFNNRCSQGISTGESVFWSLNWCLINQYVDSQTSTIIYFDVKSDVLKKLSLPEFIGVNGFFSLNTLKGRLSLYGGTYHDKELDIWIMEQDGWKWLMNVCNLPYICIKFVQDRKLLWCSKNGEIIFHGQWNQQLIIYYPKRKQFVTVADMSKDSMYATALTCLDSSYFPGLNVKEEVTVPRLRDGAMI</sequence>
<evidence type="ECO:0000313" key="2">
    <source>
        <dbReference type="EMBL" id="WMV17754.1"/>
    </source>
</evidence>
<dbReference type="SUPFAM" id="SSF81383">
    <property type="entry name" value="F-box domain"/>
    <property type="match status" value="1"/>
</dbReference>
<organism evidence="2 3">
    <name type="scientific">Solanum verrucosum</name>
    <dbReference type="NCBI Taxonomy" id="315347"/>
    <lineage>
        <taxon>Eukaryota</taxon>
        <taxon>Viridiplantae</taxon>
        <taxon>Streptophyta</taxon>
        <taxon>Embryophyta</taxon>
        <taxon>Tracheophyta</taxon>
        <taxon>Spermatophyta</taxon>
        <taxon>Magnoliopsida</taxon>
        <taxon>eudicotyledons</taxon>
        <taxon>Gunneridae</taxon>
        <taxon>Pentapetalae</taxon>
        <taxon>asterids</taxon>
        <taxon>lamiids</taxon>
        <taxon>Solanales</taxon>
        <taxon>Solanaceae</taxon>
        <taxon>Solanoideae</taxon>
        <taxon>Solaneae</taxon>
        <taxon>Solanum</taxon>
    </lineage>
</organism>
<evidence type="ECO:0000259" key="1">
    <source>
        <dbReference type="SMART" id="SM00256"/>
    </source>
</evidence>
<dbReference type="PANTHER" id="PTHR31672:SF10">
    <property type="entry name" value="F-BOX DOMAIN-CONTAINING PROTEIN"/>
    <property type="match status" value="1"/>
</dbReference>
<dbReference type="AlphaFoldDB" id="A0AAF0TG96"/>
<dbReference type="SMART" id="SM00256">
    <property type="entry name" value="FBOX"/>
    <property type="match status" value="1"/>
</dbReference>
<dbReference type="InterPro" id="IPR013187">
    <property type="entry name" value="F-box-assoc_dom_typ3"/>
</dbReference>
<dbReference type="InterPro" id="IPR017451">
    <property type="entry name" value="F-box-assoc_interact_dom"/>
</dbReference>
<name>A0AAF0TG96_SOLVR</name>
<feature type="domain" description="F-box" evidence="1">
    <location>
        <begin position="22"/>
        <end position="62"/>
    </location>
</feature>
<keyword evidence="3" id="KW-1185">Reference proteome</keyword>
<dbReference type="Pfam" id="PF08268">
    <property type="entry name" value="FBA_3"/>
    <property type="match status" value="1"/>
</dbReference>
<dbReference type="InterPro" id="IPR011043">
    <property type="entry name" value="Gal_Oxase/kelch_b-propeller"/>
</dbReference>
<proteinExistence type="predicted"/>
<reference evidence="2" key="1">
    <citation type="submission" date="2023-08" db="EMBL/GenBank/DDBJ databases">
        <title>A de novo genome assembly of Solanum verrucosum Schlechtendal, a Mexican diploid species geographically isolated from the other diploid A-genome species in potato relatives.</title>
        <authorList>
            <person name="Hosaka K."/>
        </authorList>
    </citation>
    <scope>NUCLEOTIDE SEQUENCE</scope>
    <source>
        <tissue evidence="2">Young leaves</tissue>
    </source>
</reference>
<dbReference type="Proteomes" id="UP001234989">
    <property type="component" value="Chromosome 3"/>
</dbReference>
<dbReference type="Gene3D" id="1.20.1280.50">
    <property type="match status" value="1"/>
</dbReference>
<dbReference type="NCBIfam" id="TIGR01640">
    <property type="entry name" value="F_box_assoc_1"/>
    <property type="match status" value="1"/>
</dbReference>
<accession>A0AAF0TG96</accession>
<dbReference type="PANTHER" id="PTHR31672">
    <property type="entry name" value="BNACNNG10540D PROTEIN"/>
    <property type="match status" value="1"/>
</dbReference>
<evidence type="ECO:0000313" key="3">
    <source>
        <dbReference type="Proteomes" id="UP001234989"/>
    </source>
</evidence>
<dbReference type="InterPro" id="IPR050796">
    <property type="entry name" value="SCF_F-box_component"/>
</dbReference>
<dbReference type="InterPro" id="IPR001810">
    <property type="entry name" value="F-box_dom"/>
</dbReference>
<dbReference type="Pfam" id="PF00646">
    <property type="entry name" value="F-box"/>
    <property type="match status" value="1"/>
</dbReference>
<gene>
    <name evidence="2" type="ORF">MTR67_011139</name>
</gene>
<protein>
    <recommendedName>
        <fullName evidence="1">F-box domain-containing protein</fullName>
    </recommendedName>
</protein>
<dbReference type="SUPFAM" id="SSF50965">
    <property type="entry name" value="Galactose oxidase, central domain"/>
    <property type="match status" value="1"/>
</dbReference>
<dbReference type="InterPro" id="IPR036047">
    <property type="entry name" value="F-box-like_dom_sf"/>
</dbReference>
<dbReference type="EMBL" id="CP133614">
    <property type="protein sequence ID" value="WMV17754.1"/>
    <property type="molecule type" value="Genomic_DNA"/>
</dbReference>